<evidence type="ECO:0000256" key="3">
    <source>
        <dbReference type="ARBA" id="ARBA00022512"/>
    </source>
</evidence>
<evidence type="ECO:0000256" key="6">
    <source>
        <dbReference type="RuleBase" id="RU365009"/>
    </source>
</evidence>
<sequence length="108" mass="10606">MKFTIATLLALPFLAAAGPLEARQGAGSCSTGSMQCCNTTVSSNSTEGNILSSLFGLLGPLTGLLGINCSPLNVIGVDAGNDCTAAPVCCTNTQSGGLIGIGCVPISL</sequence>
<dbReference type="HOGENOM" id="CLU_105134_3_1_1"/>
<protein>
    <recommendedName>
        <fullName evidence="6">Hydrophobin</fullName>
    </recommendedName>
</protein>
<keyword evidence="6" id="KW-0732">Signal</keyword>
<dbReference type="GO" id="GO:0009277">
    <property type="term" value="C:fungal-type cell wall"/>
    <property type="evidence" value="ECO:0007669"/>
    <property type="project" value="InterPro"/>
</dbReference>
<proteinExistence type="inferred from homology"/>
<name>A0A0C3SF62_PHLG1</name>
<evidence type="ECO:0000256" key="2">
    <source>
        <dbReference type="ARBA" id="ARBA00010446"/>
    </source>
</evidence>
<dbReference type="Proteomes" id="UP000053257">
    <property type="component" value="Unassembled WGS sequence"/>
</dbReference>
<keyword evidence="4 6" id="KW-0964">Secreted</keyword>
<comment type="subcellular location">
    <subcellularLocation>
        <location evidence="1 6">Secreted</location>
        <location evidence="1 6">Cell wall</location>
    </subcellularLocation>
</comment>
<keyword evidence="8" id="KW-1185">Reference proteome</keyword>
<dbReference type="EMBL" id="KN840445">
    <property type="protein sequence ID" value="KIP11530.1"/>
    <property type="molecule type" value="Genomic_DNA"/>
</dbReference>
<dbReference type="SMART" id="SM00075">
    <property type="entry name" value="HYDRO"/>
    <property type="match status" value="1"/>
</dbReference>
<feature type="signal peptide" evidence="6">
    <location>
        <begin position="1"/>
        <end position="17"/>
    </location>
</feature>
<evidence type="ECO:0000313" key="7">
    <source>
        <dbReference type="EMBL" id="KIP11530.1"/>
    </source>
</evidence>
<dbReference type="AlphaFoldDB" id="A0A0C3SF62"/>
<dbReference type="OrthoDB" id="4225815at2759"/>
<dbReference type="STRING" id="745531.A0A0C3SF62"/>
<accession>A0A0C3SF62</accession>
<reference evidence="7 8" key="1">
    <citation type="journal article" date="2014" name="PLoS Genet.">
        <title>Analysis of the Phlebiopsis gigantea genome, transcriptome and secretome provides insight into its pioneer colonization strategies of wood.</title>
        <authorList>
            <person name="Hori C."/>
            <person name="Ishida T."/>
            <person name="Igarashi K."/>
            <person name="Samejima M."/>
            <person name="Suzuki H."/>
            <person name="Master E."/>
            <person name="Ferreira P."/>
            <person name="Ruiz-Duenas F.J."/>
            <person name="Held B."/>
            <person name="Canessa P."/>
            <person name="Larrondo L.F."/>
            <person name="Schmoll M."/>
            <person name="Druzhinina I.S."/>
            <person name="Kubicek C.P."/>
            <person name="Gaskell J.A."/>
            <person name="Kersten P."/>
            <person name="St John F."/>
            <person name="Glasner J."/>
            <person name="Sabat G."/>
            <person name="Splinter BonDurant S."/>
            <person name="Syed K."/>
            <person name="Yadav J."/>
            <person name="Mgbeahuruike A.C."/>
            <person name="Kovalchuk A."/>
            <person name="Asiegbu F.O."/>
            <person name="Lackner G."/>
            <person name="Hoffmeister D."/>
            <person name="Rencoret J."/>
            <person name="Gutierrez A."/>
            <person name="Sun H."/>
            <person name="Lindquist E."/>
            <person name="Barry K."/>
            <person name="Riley R."/>
            <person name="Grigoriev I.V."/>
            <person name="Henrissat B."/>
            <person name="Kues U."/>
            <person name="Berka R.M."/>
            <person name="Martinez A.T."/>
            <person name="Covert S.F."/>
            <person name="Blanchette R.A."/>
            <person name="Cullen D."/>
        </authorList>
    </citation>
    <scope>NUCLEOTIDE SEQUENCE [LARGE SCALE GENOMIC DNA]</scope>
    <source>
        <strain evidence="7 8">11061_1 CR5-6</strain>
    </source>
</reference>
<keyword evidence="5 6" id="KW-1015">Disulfide bond</keyword>
<keyword evidence="3 6" id="KW-0134">Cell wall</keyword>
<dbReference type="Pfam" id="PF01185">
    <property type="entry name" value="Hydrophobin"/>
    <property type="match status" value="1"/>
</dbReference>
<evidence type="ECO:0000256" key="4">
    <source>
        <dbReference type="ARBA" id="ARBA00022525"/>
    </source>
</evidence>
<dbReference type="CDD" id="cd23507">
    <property type="entry name" value="hydrophobin_I"/>
    <property type="match status" value="1"/>
</dbReference>
<organism evidence="7 8">
    <name type="scientific">Phlebiopsis gigantea (strain 11061_1 CR5-6)</name>
    <name type="common">White-rot fungus</name>
    <name type="synonym">Peniophora gigantea</name>
    <dbReference type="NCBI Taxonomy" id="745531"/>
    <lineage>
        <taxon>Eukaryota</taxon>
        <taxon>Fungi</taxon>
        <taxon>Dikarya</taxon>
        <taxon>Basidiomycota</taxon>
        <taxon>Agaricomycotina</taxon>
        <taxon>Agaricomycetes</taxon>
        <taxon>Polyporales</taxon>
        <taxon>Phanerochaetaceae</taxon>
        <taxon>Phlebiopsis</taxon>
    </lineage>
</organism>
<gene>
    <name evidence="7" type="ORF">PHLGIDRAFT_454788</name>
</gene>
<dbReference type="InterPro" id="IPR001338">
    <property type="entry name" value="Class_I_Hydrophobin"/>
</dbReference>
<evidence type="ECO:0000256" key="5">
    <source>
        <dbReference type="ARBA" id="ARBA00023157"/>
    </source>
</evidence>
<evidence type="ECO:0000313" key="8">
    <source>
        <dbReference type="Proteomes" id="UP000053257"/>
    </source>
</evidence>
<comment type="similarity">
    <text evidence="2 6">Belongs to the fungal hydrophobin family.</text>
</comment>
<dbReference type="GO" id="GO:0005199">
    <property type="term" value="F:structural constituent of cell wall"/>
    <property type="evidence" value="ECO:0007669"/>
    <property type="project" value="InterPro"/>
</dbReference>
<feature type="chain" id="PRO_5013987539" description="Hydrophobin" evidence="6">
    <location>
        <begin position="18"/>
        <end position="108"/>
    </location>
</feature>
<evidence type="ECO:0000256" key="1">
    <source>
        <dbReference type="ARBA" id="ARBA00004191"/>
    </source>
</evidence>